<dbReference type="GO" id="GO:0005525">
    <property type="term" value="F:GTP binding"/>
    <property type="evidence" value="ECO:0007669"/>
    <property type="project" value="UniProtKB-KW"/>
</dbReference>
<keyword evidence="2" id="KW-0342">GTP-binding</keyword>
<dbReference type="Pfam" id="PF00071">
    <property type="entry name" value="Ras"/>
    <property type="match status" value="1"/>
</dbReference>
<dbReference type="EMBL" id="HBII01029824">
    <property type="protein sequence ID" value="CAE0353470.1"/>
    <property type="molecule type" value="Transcribed_RNA"/>
</dbReference>
<organism evidence="3">
    <name type="scientific">Euplotes harpa</name>
    <dbReference type="NCBI Taxonomy" id="151035"/>
    <lineage>
        <taxon>Eukaryota</taxon>
        <taxon>Sar</taxon>
        <taxon>Alveolata</taxon>
        <taxon>Ciliophora</taxon>
        <taxon>Intramacronucleata</taxon>
        <taxon>Spirotrichea</taxon>
        <taxon>Hypotrichia</taxon>
        <taxon>Euplotida</taxon>
        <taxon>Euplotidae</taxon>
        <taxon>Euplotes</taxon>
    </lineage>
</organism>
<name>A0A7S3NCI4_9SPIT</name>
<dbReference type="InterPro" id="IPR001806">
    <property type="entry name" value="Small_GTPase"/>
</dbReference>
<dbReference type="GO" id="GO:0007165">
    <property type="term" value="P:signal transduction"/>
    <property type="evidence" value="ECO:0007669"/>
    <property type="project" value="InterPro"/>
</dbReference>
<keyword evidence="1" id="KW-0547">Nucleotide-binding</keyword>
<dbReference type="InterPro" id="IPR020849">
    <property type="entry name" value="Small_GTPase_Ras-type"/>
</dbReference>
<evidence type="ECO:0000256" key="2">
    <source>
        <dbReference type="ARBA" id="ARBA00023134"/>
    </source>
</evidence>
<evidence type="ECO:0000313" key="3">
    <source>
        <dbReference type="EMBL" id="CAE0353470.1"/>
    </source>
</evidence>
<dbReference type="GO" id="GO:0003924">
    <property type="term" value="F:GTPase activity"/>
    <property type="evidence" value="ECO:0007669"/>
    <property type="project" value="InterPro"/>
</dbReference>
<evidence type="ECO:0000256" key="1">
    <source>
        <dbReference type="ARBA" id="ARBA00022741"/>
    </source>
</evidence>
<protein>
    <submittedName>
        <fullName evidence="3">Uncharacterized protein</fullName>
    </submittedName>
</protein>
<dbReference type="AlphaFoldDB" id="A0A7S3NCI4"/>
<dbReference type="InterPro" id="IPR027417">
    <property type="entry name" value="P-loop_NTPase"/>
</dbReference>
<dbReference type="PRINTS" id="PR00449">
    <property type="entry name" value="RASTRNSFRMNG"/>
</dbReference>
<dbReference type="SUPFAM" id="SSF52540">
    <property type="entry name" value="P-loop containing nucleoside triphosphate hydrolases"/>
    <property type="match status" value="1"/>
</dbReference>
<reference evidence="3" key="1">
    <citation type="submission" date="2021-01" db="EMBL/GenBank/DDBJ databases">
        <authorList>
            <person name="Corre E."/>
            <person name="Pelletier E."/>
            <person name="Niang G."/>
            <person name="Scheremetjew M."/>
            <person name="Finn R."/>
            <person name="Kale V."/>
            <person name="Holt S."/>
            <person name="Cochrane G."/>
            <person name="Meng A."/>
            <person name="Brown T."/>
            <person name="Cohen L."/>
        </authorList>
    </citation>
    <scope>NUCLEOTIDE SEQUENCE</scope>
    <source>
        <strain evidence="3">FSP1.4</strain>
    </source>
</reference>
<accession>A0A7S3NCI4</accession>
<dbReference type="Gene3D" id="3.40.50.300">
    <property type="entry name" value="P-loop containing nucleotide triphosphate hydrolases"/>
    <property type="match status" value="1"/>
</dbReference>
<sequence>MEGEEQKPKPMMKMNGLPKRLEIEKIKIAIIGDCGVGKSAFTMRILHDKLKSLENQLVSEPTICEMYKIKQKYSQAENEYFECMICDTSGNEEYKEITDKEVSSAQGYVLMYAINNK</sequence>
<proteinExistence type="predicted"/>
<gene>
    <name evidence="3" type="ORF">EHAR0213_LOCUS12386</name>
</gene>
<dbReference type="PANTHER" id="PTHR24070">
    <property type="entry name" value="RAS, DI-RAS, AND RHEB FAMILY MEMBERS OF SMALL GTPASE SUPERFAMILY"/>
    <property type="match status" value="1"/>
</dbReference>
<dbReference type="GO" id="GO:0016020">
    <property type="term" value="C:membrane"/>
    <property type="evidence" value="ECO:0007669"/>
    <property type="project" value="InterPro"/>
</dbReference>